<evidence type="ECO:0000313" key="2">
    <source>
        <dbReference type="Proteomes" id="UP000001037"/>
    </source>
</evidence>
<reference evidence="1 2" key="1">
    <citation type="journal article" date="2011" name="Stand. Genomic Sci.">
        <title>Complete genome sequence of the hyperthermophilic chemolithoautotroph Pyrolobus fumarii type strain (1A).</title>
        <authorList>
            <person name="Anderson I."/>
            <person name="Goker M."/>
            <person name="Nolan M."/>
            <person name="Lucas S."/>
            <person name="Hammon N."/>
            <person name="Deshpande S."/>
            <person name="Cheng J.F."/>
            <person name="Tapia R."/>
            <person name="Han C."/>
            <person name="Goodwin L."/>
            <person name="Pitluck S."/>
            <person name="Huntemann M."/>
            <person name="Liolios K."/>
            <person name="Ivanova N."/>
            <person name="Pagani I."/>
            <person name="Mavromatis K."/>
            <person name="Ovchinikova G."/>
            <person name="Pati A."/>
            <person name="Chen A."/>
            <person name="Palaniappan K."/>
            <person name="Land M."/>
            <person name="Hauser L."/>
            <person name="Brambilla E.M."/>
            <person name="Huber H."/>
            <person name="Yasawong M."/>
            <person name="Rohde M."/>
            <person name="Spring S."/>
            <person name="Abt B."/>
            <person name="Sikorski J."/>
            <person name="Wirth R."/>
            <person name="Detter J.C."/>
            <person name="Woyke T."/>
            <person name="Bristow J."/>
            <person name="Eisen J.A."/>
            <person name="Markowitz V."/>
            <person name="Hugenholtz P."/>
            <person name="Kyrpides N.C."/>
            <person name="Klenk H.P."/>
            <person name="Lapidus A."/>
        </authorList>
    </citation>
    <scope>NUCLEOTIDE SEQUENCE [LARGE SCALE GENOMIC DNA]</scope>
    <source>
        <strain evidence="2">DSM 11204 / 1A</strain>
    </source>
</reference>
<dbReference type="Proteomes" id="UP000001037">
    <property type="component" value="Chromosome"/>
</dbReference>
<organism evidence="1 2">
    <name type="scientific">Pyrolobus fumarii (strain DSM 11204 / 1A)</name>
    <dbReference type="NCBI Taxonomy" id="694429"/>
    <lineage>
        <taxon>Archaea</taxon>
        <taxon>Thermoproteota</taxon>
        <taxon>Thermoprotei</taxon>
        <taxon>Desulfurococcales</taxon>
        <taxon>Pyrodictiaceae</taxon>
        <taxon>Pyrolobus</taxon>
    </lineage>
</organism>
<dbReference type="STRING" id="694429.Pyrfu_1906"/>
<keyword evidence="2" id="KW-1185">Reference proteome</keyword>
<protein>
    <submittedName>
        <fullName evidence="1">Uncharacterized protein</fullName>
    </submittedName>
</protein>
<gene>
    <name evidence="1" type="ordered locus">Pyrfu_1906</name>
</gene>
<sequence length="75" mass="9106">MPERRERVVKLTLTTKTVRGRRYRESYVKVRVPLYLVEKLRIVAYRVHLDEETGRIILEPVYESAENRRDKHNHS</sequence>
<dbReference type="HOGENOM" id="CLU_2730568_0_0_2"/>
<accession>G0ED81</accession>
<proteinExistence type="predicted"/>
<dbReference type="KEGG" id="pfm:Pyrfu_1906"/>
<dbReference type="AlphaFoldDB" id="G0ED81"/>
<dbReference type="InParanoid" id="G0ED81"/>
<evidence type="ECO:0000313" key="1">
    <source>
        <dbReference type="EMBL" id="AEM39759.1"/>
    </source>
</evidence>
<dbReference type="EMBL" id="CP002838">
    <property type="protein sequence ID" value="AEM39759.1"/>
    <property type="molecule type" value="Genomic_DNA"/>
</dbReference>
<name>G0ED81_PYRF1</name>
<dbReference type="RefSeq" id="WP_014027436.1">
    <property type="nucleotide sequence ID" value="NC_015931.1"/>
</dbReference>
<dbReference type="GeneID" id="11138245"/>